<sequence>MSSSQQHVLAVNGIELSVRVSGPEHGQPVWLLHGFPECWHSWRHQVPALVAAGFRVFVPEMRGYGRSSAPEAVQAYDLLTLCADIQQAMHAFGQQRVCIVGHDWGAPVAWHLALLEPQRVAALVTLSVPFAGRPKRPASEIMRQVHGEHFNYILYFQQPGVAEAELDADIDASLRLFMGNVGALLQPKPADARLFDGVTVPAGLPQWCSEEDFQAYRQTFAGRGFRGALNWYRNFERTWKRTEFLADARIQQPTLFLLGDQDPVGVLEAHTLKRMPGKVADLEQHLLADCGHWIQNERPQQVNTLLLDFLQRRFT</sequence>
<accession>A0AAU7X353</accession>
<dbReference type="EMBL" id="CP158490">
    <property type="protein sequence ID" value="XBY27355.1"/>
    <property type="molecule type" value="Genomic_DNA"/>
</dbReference>
<proteinExistence type="predicted"/>
<name>A0AAU7X353_9PSED</name>
<reference evidence="3" key="1">
    <citation type="submission" date="2024-06" db="EMBL/GenBank/DDBJ databases">
        <authorList>
            <person name="Wu L."/>
        </authorList>
    </citation>
    <scope>NUCLEOTIDE SEQUENCE</scope>
    <source>
        <strain evidence="3">W17</strain>
    </source>
</reference>
<evidence type="ECO:0000259" key="2">
    <source>
        <dbReference type="Pfam" id="PF00561"/>
    </source>
</evidence>
<dbReference type="GO" id="GO:0016787">
    <property type="term" value="F:hydrolase activity"/>
    <property type="evidence" value="ECO:0007669"/>
    <property type="project" value="UniProtKB-KW"/>
</dbReference>
<dbReference type="PANTHER" id="PTHR43329">
    <property type="entry name" value="EPOXIDE HYDROLASE"/>
    <property type="match status" value="1"/>
</dbReference>
<gene>
    <name evidence="3" type="ORF">ABCR88_16450</name>
</gene>
<dbReference type="Pfam" id="PF00561">
    <property type="entry name" value="Abhydrolase_1"/>
    <property type="match status" value="1"/>
</dbReference>
<dbReference type="PRINTS" id="PR00111">
    <property type="entry name" value="ABHYDROLASE"/>
</dbReference>
<protein>
    <submittedName>
        <fullName evidence="3">Alpha/beta hydrolase</fullName>
    </submittedName>
</protein>
<dbReference type="AlphaFoldDB" id="A0AAU7X353"/>
<organism evidence="3">
    <name type="scientific">Pseudomonas sp. W17</name>
    <dbReference type="NCBI Taxonomy" id="3144407"/>
    <lineage>
        <taxon>Bacteria</taxon>
        <taxon>Pseudomonadati</taxon>
        <taxon>Pseudomonadota</taxon>
        <taxon>Gammaproteobacteria</taxon>
        <taxon>Pseudomonadales</taxon>
        <taxon>Pseudomonadaceae</taxon>
        <taxon>Pseudomonas</taxon>
    </lineage>
</organism>
<dbReference type="SUPFAM" id="SSF53474">
    <property type="entry name" value="alpha/beta-Hydrolases"/>
    <property type="match status" value="1"/>
</dbReference>
<evidence type="ECO:0000313" key="3">
    <source>
        <dbReference type="EMBL" id="XBY27355.1"/>
    </source>
</evidence>
<keyword evidence="1 3" id="KW-0378">Hydrolase</keyword>
<dbReference type="InterPro" id="IPR000639">
    <property type="entry name" value="Epox_hydrolase-like"/>
</dbReference>
<dbReference type="PRINTS" id="PR00412">
    <property type="entry name" value="EPOXHYDRLASE"/>
</dbReference>
<dbReference type="RefSeq" id="WP_041118150.1">
    <property type="nucleotide sequence ID" value="NZ_CP158490.1"/>
</dbReference>
<feature type="domain" description="AB hydrolase-1" evidence="2">
    <location>
        <begin position="28"/>
        <end position="298"/>
    </location>
</feature>
<dbReference type="InterPro" id="IPR000073">
    <property type="entry name" value="AB_hydrolase_1"/>
</dbReference>
<evidence type="ECO:0000256" key="1">
    <source>
        <dbReference type="ARBA" id="ARBA00022801"/>
    </source>
</evidence>
<dbReference type="InterPro" id="IPR029058">
    <property type="entry name" value="AB_hydrolase_fold"/>
</dbReference>
<dbReference type="Gene3D" id="3.40.50.1820">
    <property type="entry name" value="alpha/beta hydrolase"/>
    <property type="match status" value="1"/>
</dbReference>